<dbReference type="SUPFAM" id="SSF46894">
    <property type="entry name" value="C-terminal effector domain of the bipartite response regulators"/>
    <property type="match status" value="1"/>
</dbReference>
<dbReference type="CDD" id="cd17535">
    <property type="entry name" value="REC_NarL-like"/>
    <property type="match status" value="1"/>
</dbReference>
<gene>
    <name evidence="6" type="ORF">CDN99_16455</name>
</gene>
<dbReference type="InterPro" id="IPR011006">
    <property type="entry name" value="CheY-like_superfamily"/>
</dbReference>
<evidence type="ECO:0000256" key="1">
    <source>
        <dbReference type="ARBA" id="ARBA00022553"/>
    </source>
</evidence>
<keyword evidence="2 6" id="KW-0238">DNA-binding</keyword>
<dbReference type="PRINTS" id="PR00038">
    <property type="entry name" value="HTHLUXR"/>
</dbReference>
<evidence type="ECO:0000259" key="4">
    <source>
        <dbReference type="PROSITE" id="PS50043"/>
    </source>
</evidence>
<dbReference type="Gene3D" id="3.40.50.2300">
    <property type="match status" value="1"/>
</dbReference>
<evidence type="ECO:0000256" key="3">
    <source>
        <dbReference type="PROSITE-ProRule" id="PRU00169"/>
    </source>
</evidence>
<dbReference type="CDD" id="cd06170">
    <property type="entry name" value="LuxR_C_like"/>
    <property type="match status" value="1"/>
</dbReference>
<dbReference type="InterPro" id="IPR039420">
    <property type="entry name" value="WalR-like"/>
</dbReference>
<dbReference type="OrthoDB" id="9816469at2"/>
<dbReference type="SMART" id="SM00421">
    <property type="entry name" value="HTH_LUXR"/>
    <property type="match status" value="1"/>
</dbReference>
<evidence type="ECO:0000313" key="6">
    <source>
        <dbReference type="EMBL" id="OWQ88448.1"/>
    </source>
</evidence>
<dbReference type="InterPro" id="IPR058245">
    <property type="entry name" value="NreC/VraR/RcsB-like_REC"/>
</dbReference>
<feature type="domain" description="HTH luxR-type" evidence="4">
    <location>
        <begin position="141"/>
        <end position="206"/>
    </location>
</feature>
<comment type="caution">
    <text evidence="6">The sequence shown here is derived from an EMBL/GenBank/DDBJ whole genome shotgun (WGS) entry which is preliminary data.</text>
</comment>
<protein>
    <submittedName>
        <fullName evidence="6">DNA-binding response regulator</fullName>
    </submittedName>
</protein>
<dbReference type="SUPFAM" id="SSF52172">
    <property type="entry name" value="CheY-like"/>
    <property type="match status" value="1"/>
</dbReference>
<feature type="modified residue" description="4-aspartylphosphate" evidence="3">
    <location>
        <position position="60"/>
    </location>
</feature>
<feature type="domain" description="Response regulatory" evidence="5">
    <location>
        <begin position="9"/>
        <end position="125"/>
    </location>
</feature>
<reference evidence="6 7" key="1">
    <citation type="journal article" date="2008" name="Int. J. Syst. Evol. Microbiol.">
        <title>Description of Roseateles aquatilis sp. nov. and Roseateles terrae sp. nov., in the class Betaproteobacteria, and emended description of the genus Roseateles.</title>
        <authorList>
            <person name="Gomila M."/>
            <person name="Bowien B."/>
            <person name="Falsen E."/>
            <person name="Moore E.R."/>
            <person name="Lalucat J."/>
        </authorList>
    </citation>
    <scope>NUCLEOTIDE SEQUENCE [LARGE SCALE GENOMIC DNA]</scope>
    <source>
        <strain evidence="6 7">CCUG 48205</strain>
    </source>
</reference>
<dbReference type="AlphaFoldDB" id="A0A246J7C6"/>
<evidence type="ECO:0000256" key="2">
    <source>
        <dbReference type="ARBA" id="ARBA00023125"/>
    </source>
</evidence>
<dbReference type="PROSITE" id="PS50110">
    <property type="entry name" value="RESPONSE_REGULATORY"/>
    <property type="match status" value="1"/>
</dbReference>
<dbReference type="GO" id="GO:0003677">
    <property type="term" value="F:DNA binding"/>
    <property type="evidence" value="ECO:0007669"/>
    <property type="project" value="UniProtKB-KW"/>
</dbReference>
<dbReference type="PANTHER" id="PTHR43214:SF43">
    <property type="entry name" value="TWO-COMPONENT RESPONSE REGULATOR"/>
    <property type="match status" value="1"/>
</dbReference>
<dbReference type="EMBL" id="NIOF01000007">
    <property type="protein sequence ID" value="OWQ88448.1"/>
    <property type="molecule type" value="Genomic_DNA"/>
</dbReference>
<dbReference type="PANTHER" id="PTHR43214">
    <property type="entry name" value="TWO-COMPONENT RESPONSE REGULATOR"/>
    <property type="match status" value="1"/>
</dbReference>
<dbReference type="RefSeq" id="WP_088385972.1">
    <property type="nucleotide sequence ID" value="NZ_NIOF01000007.1"/>
</dbReference>
<dbReference type="InterPro" id="IPR000792">
    <property type="entry name" value="Tscrpt_reg_LuxR_C"/>
</dbReference>
<keyword evidence="7" id="KW-1185">Reference proteome</keyword>
<proteinExistence type="predicted"/>
<organism evidence="6 7">
    <name type="scientific">Roseateles aquatilis</name>
    <dbReference type="NCBI Taxonomy" id="431061"/>
    <lineage>
        <taxon>Bacteria</taxon>
        <taxon>Pseudomonadati</taxon>
        <taxon>Pseudomonadota</taxon>
        <taxon>Betaproteobacteria</taxon>
        <taxon>Burkholderiales</taxon>
        <taxon>Sphaerotilaceae</taxon>
        <taxon>Roseateles</taxon>
    </lineage>
</organism>
<dbReference type="Pfam" id="PF00196">
    <property type="entry name" value="GerE"/>
    <property type="match status" value="1"/>
</dbReference>
<dbReference type="Proteomes" id="UP000197468">
    <property type="component" value="Unassembled WGS sequence"/>
</dbReference>
<dbReference type="SMART" id="SM00448">
    <property type="entry name" value="REC"/>
    <property type="match status" value="1"/>
</dbReference>
<name>A0A246J7C6_9BURK</name>
<keyword evidence="1 3" id="KW-0597">Phosphoprotein</keyword>
<evidence type="ECO:0000313" key="7">
    <source>
        <dbReference type="Proteomes" id="UP000197468"/>
    </source>
</evidence>
<sequence>MAPSIEPIRVLTVDDHPLMREGIAAVLGEQPDIAPVGEAADGWQGIQAFERLRPDVTLMDIQMPVMDGLEALSRLRTLSPGAKVIVLTTFKADEQAWQALKLGAAGYLLKTQLRTELLEAIRAVHRGTRWIPNEVAQEIAAHAGAERLSSREIEVLERIAQGHSNREIGGLLSLSEDTIKARVKTILAKLDARDRTHAVVLALKRGLLRL</sequence>
<evidence type="ECO:0000259" key="5">
    <source>
        <dbReference type="PROSITE" id="PS50110"/>
    </source>
</evidence>
<accession>A0A246J7C6</accession>
<dbReference type="InterPro" id="IPR016032">
    <property type="entry name" value="Sig_transdc_resp-reg_C-effctor"/>
</dbReference>
<dbReference type="PROSITE" id="PS50043">
    <property type="entry name" value="HTH_LUXR_2"/>
    <property type="match status" value="1"/>
</dbReference>
<dbReference type="Pfam" id="PF00072">
    <property type="entry name" value="Response_reg"/>
    <property type="match status" value="1"/>
</dbReference>
<dbReference type="GO" id="GO:0000160">
    <property type="term" value="P:phosphorelay signal transduction system"/>
    <property type="evidence" value="ECO:0007669"/>
    <property type="project" value="InterPro"/>
</dbReference>
<dbReference type="InterPro" id="IPR001789">
    <property type="entry name" value="Sig_transdc_resp-reg_receiver"/>
</dbReference>
<dbReference type="GO" id="GO:0006355">
    <property type="term" value="P:regulation of DNA-templated transcription"/>
    <property type="evidence" value="ECO:0007669"/>
    <property type="project" value="InterPro"/>
</dbReference>